<keyword evidence="11" id="KW-1185">Reference proteome</keyword>
<dbReference type="SMART" id="SM00387">
    <property type="entry name" value="HATPase_c"/>
    <property type="match status" value="1"/>
</dbReference>
<feature type="compositionally biased region" description="Basic residues" evidence="7">
    <location>
        <begin position="17"/>
        <end position="28"/>
    </location>
</feature>
<evidence type="ECO:0000256" key="5">
    <source>
        <dbReference type="ARBA" id="ARBA00022777"/>
    </source>
</evidence>
<dbReference type="SUPFAM" id="SSF47384">
    <property type="entry name" value="Homodimeric domain of signal transducing histidine kinase"/>
    <property type="match status" value="1"/>
</dbReference>
<dbReference type="GO" id="GO:0000155">
    <property type="term" value="F:phosphorelay sensor kinase activity"/>
    <property type="evidence" value="ECO:0007669"/>
    <property type="project" value="InterPro"/>
</dbReference>
<evidence type="ECO:0000259" key="8">
    <source>
        <dbReference type="PROSITE" id="PS50109"/>
    </source>
</evidence>
<dbReference type="Pfam" id="PF02518">
    <property type="entry name" value="HATPase_c"/>
    <property type="match status" value="1"/>
</dbReference>
<keyword evidence="3 6" id="KW-0597">Phosphoprotein</keyword>
<dbReference type="InterPro" id="IPR011006">
    <property type="entry name" value="CheY-like_superfamily"/>
</dbReference>
<dbReference type="AlphaFoldDB" id="A0A9N9LPL9"/>
<feature type="domain" description="Histidine kinase" evidence="8">
    <location>
        <begin position="552"/>
        <end position="842"/>
    </location>
</feature>
<evidence type="ECO:0000256" key="7">
    <source>
        <dbReference type="SAM" id="MobiDB-lite"/>
    </source>
</evidence>
<evidence type="ECO:0000256" key="1">
    <source>
        <dbReference type="ARBA" id="ARBA00000085"/>
    </source>
</evidence>
<dbReference type="PROSITE" id="PS50110">
    <property type="entry name" value="RESPONSE_REGULATORY"/>
    <property type="match status" value="1"/>
</dbReference>
<dbReference type="SUPFAM" id="SSF52172">
    <property type="entry name" value="CheY-like"/>
    <property type="match status" value="1"/>
</dbReference>
<dbReference type="PANTHER" id="PTHR43047">
    <property type="entry name" value="TWO-COMPONENT HISTIDINE PROTEIN KINASE"/>
    <property type="match status" value="1"/>
</dbReference>
<dbReference type="SMART" id="SM00388">
    <property type="entry name" value="HisKA"/>
    <property type="match status" value="1"/>
</dbReference>
<dbReference type="GO" id="GO:0009927">
    <property type="term" value="F:histidine phosphotransfer kinase activity"/>
    <property type="evidence" value="ECO:0007669"/>
    <property type="project" value="TreeGrafter"/>
</dbReference>
<dbReference type="SMART" id="SM00448">
    <property type="entry name" value="REC"/>
    <property type="match status" value="1"/>
</dbReference>
<protein>
    <recommendedName>
        <fullName evidence="2">histidine kinase</fullName>
        <ecNumber evidence="2">2.7.13.3</ecNumber>
    </recommendedName>
</protein>
<dbReference type="GO" id="GO:0005886">
    <property type="term" value="C:plasma membrane"/>
    <property type="evidence" value="ECO:0007669"/>
    <property type="project" value="TreeGrafter"/>
</dbReference>
<dbReference type="InterPro" id="IPR036097">
    <property type="entry name" value="HisK_dim/P_sf"/>
</dbReference>
<evidence type="ECO:0000256" key="4">
    <source>
        <dbReference type="ARBA" id="ARBA00022679"/>
    </source>
</evidence>
<evidence type="ECO:0000313" key="10">
    <source>
        <dbReference type="EMBL" id="CAG8978173.1"/>
    </source>
</evidence>
<dbReference type="EMBL" id="CAJVRM010000243">
    <property type="protein sequence ID" value="CAG8978173.1"/>
    <property type="molecule type" value="Genomic_DNA"/>
</dbReference>
<evidence type="ECO:0000259" key="9">
    <source>
        <dbReference type="PROSITE" id="PS50110"/>
    </source>
</evidence>
<name>A0A9N9LPL9_9HELO</name>
<dbReference type="InterPro" id="IPR036890">
    <property type="entry name" value="HATPase_C_sf"/>
</dbReference>
<keyword evidence="5" id="KW-0418">Kinase</keyword>
<dbReference type="SUPFAM" id="SSF55874">
    <property type="entry name" value="ATPase domain of HSP90 chaperone/DNA topoisomerase II/histidine kinase"/>
    <property type="match status" value="1"/>
</dbReference>
<evidence type="ECO:0000256" key="6">
    <source>
        <dbReference type="PROSITE-ProRule" id="PRU00169"/>
    </source>
</evidence>
<feature type="region of interest" description="Disordered" evidence="7">
    <location>
        <begin position="1"/>
        <end position="33"/>
    </location>
</feature>
<evidence type="ECO:0000313" key="11">
    <source>
        <dbReference type="Proteomes" id="UP000701801"/>
    </source>
</evidence>
<dbReference type="InterPro" id="IPR003594">
    <property type="entry name" value="HATPase_dom"/>
</dbReference>
<dbReference type="Gene3D" id="3.30.450.20">
    <property type="entry name" value="PAS domain"/>
    <property type="match status" value="2"/>
</dbReference>
<gene>
    <name evidence="10" type="ORF">HYALB_00011489</name>
</gene>
<dbReference type="PRINTS" id="PR00344">
    <property type="entry name" value="BCTRLSENSOR"/>
</dbReference>
<dbReference type="EC" id="2.7.13.3" evidence="2"/>
<dbReference type="InterPro" id="IPR001789">
    <property type="entry name" value="Sig_transdc_resp-reg_receiver"/>
</dbReference>
<organism evidence="10 11">
    <name type="scientific">Hymenoscyphus albidus</name>
    <dbReference type="NCBI Taxonomy" id="595503"/>
    <lineage>
        <taxon>Eukaryota</taxon>
        <taxon>Fungi</taxon>
        <taxon>Dikarya</taxon>
        <taxon>Ascomycota</taxon>
        <taxon>Pezizomycotina</taxon>
        <taxon>Leotiomycetes</taxon>
        <taxon>Helotiales</taxon>
        <taxon>Helotiaceae</taxon>
        <taxon>Hymenoscyphus</taxon>
    </lineage>
</organism>
<dbReference type="InterPro" id="IPR004358">
    <property type="entry name" value="Sig_transdc_His_kin-like_C"/>
</dbReference>
<dbReference type="InterPro" id="IPR003661">
    <property type="entry name" value="HisK_dim/P_dom"/>
</dbReference>
<feature type="modified residue" description="4-aspartylphosphate" evidence="6">
    <location>
        <position position="975"/>
    </location>
</feature>
<dbReference type="InterPro" id="IPR035965">
    <property type="entry name" value="PAS-like_dom_sf"/>
</dbReference>
<comment type="catalytic activity">
    <reaction evidence="1">
        <text>ATP + protein L-histidine = ADP + protein N-phospho-L-histidine.</text>
        <dbReference type="EC" id="2.7.13.3"/>
    </reaction>
</comment>
<proteinExistence type="predicted"/>
<dbReference type="Gene3D" id="3.40.50.2300">
    <property type="match status" value="1"/>
</dbReference>
<dbReference type="SUPFAM" id="SSF55785">
    <property type="entry name" value="PYP-like sensor domain (PAS domain)"/>
    <property type="match status" value="1"/>
</dbReference>
<dbReference type="Gene3D" id="3.30.565.10">
    <property type="entry name" value="Histidine kinase-like ATPase, C-terminal domain"/>
    <property type="match status" value="1"/>
</dbReference>
<dbReference type="OrthoDB" id="60033at2759"/>
<feature type="domain" description="Response regulatory" evidence="9">
    <location>
        <begin position="911"/>
        <end position="1046"/>
    </location>
</feature>
<dbReference type="CDD" id="cd00082">
    <property type="entry name" value="HisKA"/>
    <property type="match status" value="1"/>
</dbReference>
<dbReference type="Gene3D" id="1.10.287.130">
    <property type="match status" value="1"/>
</dbReference>
<dbReference type="Proteomes" id="UP000701801">
    <property type="component" value="Unassembled WGS sequence"/>
</dbReference>
<comment type="caution">
    <text evidence="10">The sequence shown here is derived from an EMBL/GenBank/DDBJ whole genome shotgun (WGS) entry which is preliminary data.</text>
</comment>
<keyword evidence="4" id="KW-0808">Transferase</keyword>
<dbReference type="Pfam" id="PF00512">
    <property type="entry name" value="HisKA"/>
    <property type="match status" value="1"/>
</dbReference>
<dbReference type="Pfam" id="PF00072">
    <property type="entry name" value="Response_reg"/>
    <property type="match status" value="1"/>
</dbReference>
<dbReference type="CDD" id="cd17546">
    <property type="entry name" value="REC_hyHK_CKI1_RcsC-like"/>
    <property type="match status" value="1"/>
</dbReference>
<dbReference type="PANTHER" id="PTHR43047:SF72">
    <property type="entry name" value="OSMOSENSING HISTIDINE PROTEIN KINASE SLN1"/>
    <property type="match status" value="1"/>
</dbReference>
<evidence type="ECO:0000256" key="3">
    <source>
        <dbReference type="ARBA" id="ARBA00022553"/>
    </source>
</evidence>
<sequence>MADHQETKLDVNSPRANHNHTRERKQKNNGRWDWLAGPRPDILSPFQKFVLDGVDWTASPLGPIAQWPIQLKQVVFAVERDTQPAVVFWGELMTIVYNEAYSQLIGNSHPKLQGNDPRTDFKGLWPQFEKLLVKQRMDAETVVDDDALVMIDRHNFLEETYFSWKFIPLLGVDGCVSGSYVTVVETTREVLIERRSAIARSLSRELARTGTTTENIWRRIIAGLADAGRDMTSAVVYSLKSADGTSVGASTCKEFRHEAGTGIISGRELVPAVYIMNDCVPTSLEIPIRKSIESRKIEVGPLPKFEQPVAWRDDIIPTDFASCPIISTDTDELLAVLVLALNPGRPFDGEYRNFIEMLIQQIITPQVTATMTGERRQTIERQEIIHREKLLKELSKSESNLARITTRAPFGMAILNIDGSPVTANQHWQDLTTLDLESSIADWERVLMPGELDIALESWDRVCTHGEAVKYQTAINRPWRPAGADVDADDEEHNCTHIIFTTFPNFDENGKVATVMSYLTDISEIKWSERQLRKRMEQAIEMKLQQERFIDMTSHEMRNPLSALIGCADEIIAALRDYRMTIQNPHFWPLPPSPTHERNERQPYVEPLEECIESAKTIIYCAMHQKRIIDDILTLSRLDSNLLPVCPEPSQPIHLIRSAMKMFDNELRHAAIEFEFIEEASIQTLGVHWTLLDPSRVLQVLINLMTNAIKFTRSLPNARIQINVGASLQLPSETNEHGVEYVAKSKNSSNQDQTGKAEWGDGEIIYLSVTVKDTGCGLSREQKTNLFRLFQQGSPRTHIQYGGSGLGLFISRQLVEMQGGQFGVVSELGKGSTFHFYIKTRRTHPPKSEDLGSANNDIQLMMSQDALREACGVQISPVQEVVEDKMSKLEIGEVAAERSRKASTKPNPSYNILVVEDNLVNQKVVTKQLRKAGHTVSVANQGEEAMEFIQRSEYWAPSKSSGDGTREKLDVVLMDLEMPILDGLSCVKRIRRLQRKGQILRHVPVIAVTANARKDQILDCIEAGMDDVTTKPYRMKDMLQQIDALMAKDFSC</sequence>
<dbReference type="PROSITE" id="PS50109">
    <property type="entry name" value="HIS_KIN"/>
    <property type="match status" value="1"/>
</dbReference>
<reference evidence="10" key="1">
    <citation type="submission" date="2021-07" db="EMBL/GenBank/DDBJ databases">
        <authorList>
            <person name="Durling M."/>
        </authorList>
    </citation>
    <scope>NUCLEOTIDE SEQUENCE</scope>
</reference>
<accession>A0A9N9LPL9</accession>
<evidence type="ECO:0000256" key="2">
    <source>
        <dbReference type="ARBA" id="ARBA00012438"/>
    </source>
</evidence>
<dbReference type="InterPro" id="IPR005467">
    <property type="entry name" value="His_kinase_dom"/>
</dbReference>